<dbReference type="KEGG" id="sfh:SFHH103_06526"/>
<evidence type="ECO:0000313" key="1">
    <source>
        <dbReference type="EMBL" id="CCF00984.1"/>
    </source>
</evidence>
<gene>
    <name evidence="1" type="ordered locus">SFHH103_06526</name>
</gene>
<sequence length="71" mass="8291">MKSDRRGPCISFDFPREVNLPNSVDWLSPFLGPLMAQKLTNGVLAQLRHLDMAEMKRATRRYDGRSRWWIG</sequence>
<accession>G9AIV2</accession>
<protein>
    <submittedName>
        <fullName evidence="1">Uncharacterized protein</fullName>
    </submittedName>
</protein>
<name>G9AIV2_SINF1</name>
<proteinExistence type="predicted"/>
<keyword evidence="1" id="KW-0614">Plasmid</keyword>
<dbReference type="EMBL" id="HE616899">
    <property type="protein sequence ID" value="CCF00984.1"/>
    <property type="molecule type" value="Genomic_DNA"/>
</dbReference>
<dbReference type="AlphaFoldDB" id="G9AIV2"/>
<dbReference type="Proteomes" id="UP000007735">
    <property type="component" value="Plasmid pSfHH103e"/>
</dbReference>
<organism evidence="1 2">
    <name type="scientific">Sinorhizobium fredii (strain HH103)</name>
    <dbReference type="NCBI Taxonomy" id="1117943"/>
    <lineage>
        <taxon>Bacteria</taxon>
        <taxon>Pseudomonadati</taxon>
        <taxon>Pseudomonadota</taxon>
        <taxon>Alphaproteobacteria</taxon>
        <taxon>Hyphomicrobiales</taxon>
        <taxon>Rhizobiaceae</taxon>
        <taxon>Sinorhizobium/Ensifer group</taxon>
        <taxon>Sinorhizobium</taxon>
    </lineage>
</organism>
<evidence type="ECO:0000313" key="2">
    <source>
        <dbReference type="Proteomes" id="UP000007735"/>
    </source>
</evidence>
<dbReference type="PATRIC" id="fig|380.5.peg.6069"/>
<geneLocation type="plasmid" evidence="1 2">
    <name>pSfHH103e</name>
</geneLocation>
<dbReference type="HOGENOM" id="CLU_2737241_0_0_5"/>
<reference evidence="1 2" key="1">
    <citation type="journal article" date="2012" name="J. Bacteriol.">
        <title>Genome sequence of the soybean symbiont Sinorhizobium fredii HH103.</title>
        <authorList>
            <person name="Weidner S."/>
            <person name="Becker A."/>
            <person name="Bonilla I."/>
            <person name="Jaenicke S."/>
            <person name="Lloret J."/>
            <person name="Margaret I."/>
            <person name="Puhler A."/>
            <person name="Ruiz-Sainz J.E."/>
            <person name="Schneiker-Bekel S."/>
            <person name="Szczepanowski R."/>
            <person name="Vinardell J.M."/>
            <person name="Zehner S."/>
            <person name="Gottfert M."/>
        </authorList>
    </citation>
    <scope>NUCLEOTIDE SEQUENCE [LARGE SCALE GENOMIC DNA]</scope>
    <source>
        <strain evidence="1 2">HH103</strain>
        <plasmid evidence="2">pSfHH103e</plasmid>
    </source>
</reference>